<gene>
    <name evidence="2" type="ORF">INT45_009416</name>
</gene>
<name>A0A8H7VBW2_9FUNG</name>
<evidence type="ECO:0000313" key="3">
    <source>
        <dbReference type="Proteomes" id="UP000646827"/>
    </source>
</evidence>
<dbReference type="AlphaFoldDB" id="A0A8H7VBW2"/>
<dbReference type="EMBL" id="JAEPRB010000597">
    <property type="protein sequence ID" value="KAG2214730.1"/>
    <property type="molecule type" value="Genomic_DNA"/>
</dbReference>
<dbReference type="OrthoDB" id="2278560at2759"/>
<evidence type="ECO:0000313" key="2">
    <source>
        <dbReference type="EMBL" id="KAG2214730.1"/>
    </source>
</evidence>
<evidence type="ECO:0000256" key="1">
    <source>
        <dbReference type="SAM" id="MobiDB-lite"/>
    </source>
</evidence>
<keyword evidence="3" id="KW-1185">Reference proteome</keyword>
<accession>A0A8H7VBW2</accession>
<sequence>MHWLLSYPLKNYRRGIIAANREHYGSCPLLLLPHLEDLKGAFGNISSLRHEQQPLDHILHHLPRSEVVLTLDKWQTVWAALIRVLREIDYLSHPNDDFNTDEPAPEDAMDIPNPPPTQSLPLN</sequence>
<protein>
    <submittedName>
        <fullName evidence="2">Uncharacterized protein</fullName>
    </submittedName>
</protein>
<dbReference type="Proteomes" id="UP000646827">
    <property type="component" value="Unassembled WGS sequence"/>
</dbReference>
<feature type="region of interest" description="Disordered" evidence="1">
    <location>
        <begin position="92"/>
        <end position="123"/>
    </location>
</feature>
<comment type="caution">
    <text evidence="2">The sequence shown here is derived from an EMBL/GenBank/DDBJ whole genome shotgun (WGS) entry which is preliminary data.</text>
</comment>
<feature type="compositionally biased region" description="Acidic residues" evidence="1">
    <location>
        <begin position="98"/>
        <end position="109"/>
    </location>
</feature>
<reference evidence="2 3" key="1">
    <citation type="submission" date="2020-12" db="EMBL/GenBank/DDBJ databases">
        <title>Metabolic potential, ecology and presence of endohyphal bacteria is reflected in genomic diversity of Mucoromycotina.</title>
        <authorList>
            <person name="Muszewska A."/>
            <person name="Okrasinska A."/>
            <person name="Steczkiewicz K."/>
            <person name="Drgas O."/>
            <person name="Orlowska M."/>
            <person name="Perlinska-Lenart U."/>
            <person name="Aleksandrzak-Piekarczyk T."/>
            <person name="Szatraj K."/>
            <person name="Zielenkiewicz U."/>
            <person name="Pilsyk S."/>
            <person name="Malc E."/>
            <person name="Mieczkowski P."/>
            <person name="Kruszewska J.S."/>
            <person name="Biernat P."/>
            <person name="Pawlowska J."/>
        </authorList>
    </citation>
    <scope>NUCLEOTIDE SEQUENCE [LARGE SCALE GENOMIC DNA]</scope>
    <source>
        <strain evidence="2 3">CBS 142.35</strain>
    </source>
</reference>
<feature type="compositionally biased region" description="Pro residues" evidence="1">
    <location>
        <begin position="112"/>
        <end position="123"/>
    </location>
</feature>
<proteinExistence type="predicted"/>
<organism evidence="2 3">
    <name type="scientific">Circinella minor</name>
    <dbReference type="NCBI Taxonomy" id="1195481"/>
    <lineage>
        <taxon>Eukaryota</taxon>
        <taxon>Fungi</taxon>
        <taxon>Fungi incertae sedis</taxon>
        <taxon>Mucoromycota</taxon>
        <taxon>Mucoromycotina</taxon>
        <taxon>Mucoromycetes</taxon>
        <taxon>Mucorales</taxon>
        <taxon>Lichtheimiaceae</taxon>
        <taxon>Circinella</taxon>
    </lineage>
</organism>